<name>A0ACC0MIG6_RHOML</name>
<reference evidence="1" key="1">
    <citation type="submission" date="2022-02" db="EMBL/GenBank/DDBJ databases">
        <title>Plant Genome Project.</title>
        <authorList>
            <person name="Zhang R.-G."/>
        </authorList>
    </citation>
    <scope>NUCLEOTIDE SEQUENCE</scope>
    <source>
        <strain evidence="1">AT1</strain>
    </source>
</reference>
<keyword evidence="2" id="KW-1185">Reference proteome</keyword>
<organism evidence="1 2">
    <name type="scientific">Rhododendron molle</name>
    <name type="common">Chinese azalea</name>
    <name type="synonym">Azalea mollis</name>
    <dbReference type="NCBI Taxonomy" id="49168"/>
    <lineage>
        <taxon>Eukaryota</taxon>
        <taxon>Viridiplantae</taxon>
        <taxon>Streptophyta</taxon>
        <taxon>Embryophyta</taxon>
        <taxon>Tracheophyta</taxon>
        <taxon>Spermatophyta</taxon>
        <taxon>Magnoliopsida</taxon>
        <taxon>eudicotyledons</taxon>
        <taxon>Gunneridae</taxon>
        <taxon>Pentapetalae</taxon>
        <taxon>asterids</taxon>
        <taxon>Ericales</taxon>
        <taxon>Ericaceae</taxon>
        <taxon>Ericoideae</taxon>
        <taxon>Rhodoreae</taxon>
        <taxon>Rhododendron</taxon>
    </lineage>
</organism>
<protein>
    <submittedName>
        <fullName evidence="1">Uncharacterized protein</fullName>
    </submittedName>
</protein>
<evidence type="ECO:0000313" key="2">
    <source>
        <dbReference type="Proteomes" id="UP001062846"/>
    </source>
</evidence>
<comment type="caution">
    <text evidence="1">The sequence shown here is derived from an EMBL/GenBank/DDBJ whole genome shotgun (WGS) entry which is preliminary data.</text>
</comment>
<gene>
    <name evidence="1" type="ORF">RHMOL_Rhmol08G0010900</name>
</gene>
<dbReference type="Proteomes" id="UP001062846">
    <property type="component" value="Chromosome 8"/>
</dbReference>
<sequence length="357" mass="39949">MGRVKLQIRKIENTTSRQVTFSKRRNGLIKKAYELSVLCDIDVALIMFSPSNRLSLFSGKRRIEDVLSSYVNLSDHERGGVLHNSEYLVSTLQKIKNEDSMFLEFGSPPEELISASEELQQEISNLQQQLLAAEEQLSIFEPDVQALTTMEELESSEKNLLASMDRITQRQKELMDEHLSAFEAPPTIQMNSIGQIYFESPKGMPSTSSFQSDLVSWLPENGGVNGDNQDPMFGDSGHPNFVSLRTNSPATVYSQLCDGADQNKEHIISNQRSTDDDDEMHDSLKQWHNSCASNNDDMVDPAIAAMEQLHQVEGPSSCLEVPAEKAEEMTDYPEVRMDKAEGTASCPEVPAEQPERP</sequence>
<dbReference type="EMBL" id="CM046395">
    <property type="protein sequence ID" value="KAI8540770.1"/>
    <property type="molecule type" value="Genomic_DNA"/>
</dbReference>
<evidence type="ECO:0000313" key="1">
    <source>
        <dbReference type="EMBL" id="KAI8540770.1"/>
    </source>
</evidence>
<proteinExistence type="predicted"/>
<accession>A0ACC0MIG6</accession>